<dbReference type="Proteomes" id="UP001357452">
    <property type="component" value="Unassembled WGS sequence"/>
</dbReference>
<accession>A0ABU7RK10</accession>
<dbReference type="EMBL" id="JAZGLY010000010">
    <property type="protein sequence ID" value="MEE6188309.1"/>
    <property type="molecule type" value="Genomic_DNA"/>
</dbReference>
<comment type="caution">
    <text evidence="1">The sequence shown here is derived from an EMBL/GenBank/DDBJ whole genome shotgun (WGS) entry which is preliminary data.</text>
</comment>
<keyword evidence="2" id="KW-1185">Reference proteome</keyword>
<evidence type="ECO:0000313" key="2">
    <source>
        <dbReference type="Proteomes" id="UP001357452"/>
    </source>
</evidence>
<organism evidence="1 2">
    <name type="scientific">Niabella digestorum</name>
    <dbReference type="NCBI Taxonomy" id="3117701"/>
    <lineage>
        <taxon>Bacteria</taxon>
        <taxon>Pseudomonadati</taxon>
        <taxon>Bacteroidota</taxon>
        <taxon>Chitinophagia</taxon>
        <taxon>Chitinophagales</taxon>
        <taxon>Chitinophagaceae</taxon>
        <taxon>Niabella</taxon>
    </lineage>
</organism>
<evidence type="ECO:0000313" key="1">
    <source>
        <dbReference type="EMBL" id="MEE6188309.1"/>
    </source>
</evidence>
<proteinExistence type="predicted"/>
<reference evidence="1 2" key="1">
    <citation type="submission" date="2024-01" db="EMBL/GenBank/DDBJ databases">
        <title>Niabella digestum sp. nov., isolated from waste digestion system.</title>
        <authorList>
            <person name="Zhang L."/>
        </authorList>
    </citation>
    <scope>NUCLEOTIDE SEQUENCE [LARGE SCALE GENOMIC DNA]</scope>
    <source>
        <strain evidence="1 2">A18</strain>
    </source>
</reference>
<sequence length="330" mass="39185">MNDKIFTLFQFEKENDFELEVVKNSKKFFGKNSIYIDAKKKIHTISLGNSIPDGFLFDMSDKKNPEFYIVEVELASHDFYRHIFPQITKFFGFFKNHKGQNDLIEKIFSHINEDDEVRKEFKKYLGEKEIYKFIKDTIEKSQNILLVIDGDKKELPEIMETYTETWGKMVKLIQIKKYSNLTESIYTMHPDFENIEFAEIENEQEEDDIAQEYDESIHLEGVNDEIKDAYFKIKDYLLNIDPDLIFNPKKHYISIRKEKNIAFFILGRKKLKIVVLNPEDETRKIIKHHQIKSLTASVQKFWNGPSCAIILENEKNLDEVNILLKQLIEK</sequence>
<protein>
    <submittedName>
        <fullName evidence="1">DUF5655 domain-containing protein</fullName>
    </submittedName>
</protein>
<name>A0ABU7RK10_9BACT</name>
<gene>
    <name evidence="1" type="ORF">V2H41_13595</name>
</gene>